<gene>
    <name evidence="15 17" type="primary">pfkA</name>
    <name evidence="17" type="ORF">H9746_02085</name>
</gene>
<dbReference type="GO" id="GO:0046872">
    <property type="term" value="F:metal ion binding"/>
    <property type="evidence" value="ECO:0007669"/>
    <property type="project" value="UniProtKB-KW"/>
</dbReference>
<dbReference type="GO" id="GO:0048029">
    <property type="term" value="F:monosaccharide binding"/>
    <property type="evidence" value="ECO:0007669"/>
    <property type="project" value="TreeGrafter"/>
</dbReference>
<keyword evidence="6 15" id="KW-0021">Allosteric enzyme</keyword>
<evidence type="ECO:0000256" key="13">
    <source>
        <dbReference type="ARBA" id="ARBA00023152"/>
    </source>
</evidence>
<dbReference type="InterPro" id="IPR012003">
    <property type="entry name" value="ATP_PFK_prok-type"/>
</dbReference>
<feature type="binding site" evidence="15">
    <location>
        <position position="16"/>
    </location>
    <ligand>
        <name>ATP</name>
        <dbReference type="ChEBI" id="CHEBI:30616"/>
    </ligand>
</feature>
<evidence type="ECO:0000259" key="16">
    <source>
        <dbReference type="Pfam" id="PF00365"/>
    </source>
</evidence>
<comment type="subcellular location">
    <subcellularLocation>
        <location evidence="3 15">Cytoplasm</location>
    </subcellularLocation>
</comment>
<feature type="binding site" description="in other chain" evidence="15">
    <location>
        <begin position="130"/>
        <end position="132"/>
    </location>
    <ligand>
        <name>substrate</name>
        <note>ligand shared between dimeric partners</note>
    </ligand>
</feature>
<dbReference type="GO" id="GO:0061621">
    <property type="term" value="P:canonical glycolysis"/>
    <property type="evidence" value="ECO:0007669"/>
    <property type="project" value="TreeGrafter"/>
</dbReference>
<dbReference type="GO" id="GO:0016208">
    <property type="term" value="F:AMP binding"/>
    <property type="evidence" value="ECO:0007669"/>
    <property type="project" value="TreeGrafter"/>
</dbReference>
<comment type="activity regulation">
    <text evidence="15">Allosterically activated by ADP and other diphosphonucleosides, and allosterically inhibited by phosphoenolpyruvate.</text>
</comment>
<dbReference type="GO" id="GO:0005945">
    <property type="term" value="C:6-phosphofructokinase complex"/>
    <property type="evidence" value="ECO:0007669"/>
    <property type="project" value="TreeGrafter"/>
</dbReference>
<dbReference type="GO" id="GO:0042802">
    <property type="term" value="F:identical protein binding"/>
    <property type="evidence" value="ECO:0007669"/>
    <property type="project" value="TreeGrafter"/>
</dbReference>
<comment type="function">
    <text evidence="2 15">Catalyzes the phosphorylation of D-fructose 6-phosphate to fructose 1,6-bisphosphate by ATP, the first committing step of glycolysis.</text>
</comment>
<comment type="caution">
    <text evidence="17">The sequence shown here is derived from an EMBL/GenBank/DDBJ whole genome shotgun (WGS) entry which is preliminary data.</text>
</comment>
<name>A0A9D1PGD6_9FIRM</name>
<dbReference type="NCBIfam" id="NF002872">
    <property type="entry name" value="PRK03202.1"/>
    <property type="match status" value="1"/>
</dbReference>
<evidence type="ECO:0000313" key="17">
    <source>
        <dbReference type="EMBL" id="HIV61626.1"/>
    </source>
</evidence>
<evidence type="ECO:0000256" key="3">
    <source>
        <dbReference type="ARBA" id="ARBA00004496"/>
    </source>
</evidence>
<keyword evidence="7 15" id="KW-0808">Transferase</keyword>
<dbReference type="PROSITE" id="PS00433">
    <property type="entry name" value="PHOSPHOFRUCTOKINASE"/>
    <property type="match status" value="1"/>
</dbReference>
<evidence type="ECO:0000256" key="1">
    <source>
        <dbReference type="ARBA" id="ARBA00001946"/>
    </source>
</evidence>
<comment type="pathway">
    <text evidence="4 15">Carbohydrate degradation; glycolysis; D-glyceraldehyde 3-phosphate and glycerone phosphate from D-glucose: step 3/4.</text>
</comment>
<dbReference type="EC" id="2.7.1.11" evidence="15"/>
<feature type="active site" description="Proton acceptor" evidence="15">
    <location>
        <position position="132"/>
    </location>
</feature>
<dbReference type="InterPro" id="IPR035966">
    <property type="entry name" value="PKF_sf"/>
</dbReference>
<keyword evidence="5 15" id="KW-0963">Cytoplasm</keyword>
<organism evidence="17 18">
    <name type="scientific">Candidatus Butyricicoccus avistercoris</name>
    <dbReference type="NCBI Taxonomy" id="2838518"/>
    <lineage>
        <taxon>Bacteria</taxon>
        <taxon>Bacillati</taxon>
        <taxon>Bacillota</taxon>
        <taxon>Clostridia</taxon>
        <taxon>Eubacteriales</taxon>
        <taxon>Butyricicoccaceae</taxon>
        <taxon>Butyricicoccus</taxon>
    </lineage>
</organism>
<dbReference type="GO" id="GO:0003872">
    <property type="term" value="F:6-phosphofructokinase activity"/>
    <property type="evidence" value="ECO:0007669"/>
    <property type="project" value="UniProtKB-UniRule"/>
</dbReference>
<evidence type="ECO:0000256" key="11">
    <source>
        <dbReference type="ARBA" id="ARBA00022840"/>
    </source>
</evidence>
<feature type="binding site" description="in other chain" evidence="15">
    <location>
        <position position="159"/>
    </location>
    <ligand>
        <name>ADP</name>
        <dbReference type="ChEBI" id="CHEBI:456216"/>
        <note>allosteric activator; ligand shared between dimeric partners</note>
    </ligand>
</feature>
<dbReference type="PIRSF" id="PIRSF000532">
    <property type="entry name" value="ATP_PFK_prok"/>
    <property type="match status" value="1"/>
</dbReference>
<keyword evidence="10 15" id="KW-0418">Kinase</keyword>
<dbReference type="NCBIfam" id="TIGR02482">
    <property type="entry name" value="PFKA_ATP"/>
    <property type="match status" value="1"/>
</dbReference>
<comment type="cofactor">
    <cofactor evidence="1 15">
        <name>Mg(2+)</name>
        <dbReference type="ChEBI" id="CHEBI:18420"/>
    </cofactor>
</comment>
<dbReference type="InterPro" id="IPR012828">
    <property type="entry name" value="PFKA_ATP_prok"/>
</dbReference>
<keyword evidence="13 15" id="KW-0324">Glycolysis</keyword>
<dbReference type="InterPro" id="IPR022953">
    <property type="entry name" value="ATP_PFK"/>
</dbReference>
<feature type="binding site" evidence="15">
    <location>
        <begin position="107"/>
        <end position="110"/>
    </location>
    <ligand>
        <name>ATP</name>
        <dbReference type="ChEBI" id="CHEBI:30616"/>
    </ligand>
</feature>
<evidence type="ECO:0000256" key="6">
    <source>
        <dbReference type="ARBA" id="ARBA00022533"/>
    </source>
</evidence>
<feature type="binding site" evidence="15">
    <location>
        <position position="108"/>
    </location>
    <ligand>
        <name>Mg(2+)</name>
        <dbReference type="ChEBI" id="CHEBI:18420"/>
        <note>catalytic</note>
    </ligand>
</feature>
<comment type="subunit">
    <text evidence="15">Homotetramer.</text>
</comment>
<dbReference type="PANTHER" id="PTHR13697">
    <property type="entry name" value="PHOSPHOFRUCTOKINASE"/>
    <property type="match status" value="1"/>
</dbReference>
<feature type="binding site" evidence="15">
    <location>
        <begin position="26"/>
        <end position="30"/>
    </location>
    <ligand>
        <name>ADP</name>
        <dbReference type="ChEBI" id="CHEBI:456216"/>
        <note>allosteric activator; ligand shared between dimeric partners</note>
    </ligand>
</feature>
<dbReference type="Pfam" id="PF00365">
    <property type="entry name" value="PFK"/>
    <property type="match status" value="1"/>
</dbReference>
<feature type="binding site" description="in other chain" evidence="15">
    <location>
        <position position="228"/>
    </location>
    <ligand>
        <name>substrate</name>
        <note>ligand shared between dimeric partners</note>
    </ligand>
</feature>
<feature type="binding site" evidence="15">
    <location>
        <position position="249"/>
    </location>
    <ligand>
        <name>substrate</name>
        <note>ligand shared between dimeric partners</note>
    </ligand>
</feature>
<evidence type="ECO:0000256" key="10">
    <source>
        <dbReference type="ARBA" id="ARBA00022777"/>
    </source>
</evidence>
<feature type="binding site" evidence="15">
    <location>
        <begin position="77"/>
        <end position="78"/>
    </location>
    <ligand>
        <name>ATP</name>
        <dbReference type="ChEBI" id="CHEBI:30616"/>
    </ligand>
</feature>
<dbReference type="Gene3D" id="3.40.50.460">
    <property type="entry name" value="Phosphofructokinase domain"/>
    <property type="match status" value="1"/>
</dbReference>
<protein>
    <recommendedName>
        <fullName evidence="15">ATP-dependent 6-phosphofructokinase</fullName>
        <shortName evidence="15">ATP-PFK</shortName>
        <shortName evidence="15">Phosphofructokinase</shortName>
        <ecNumber evidence="15">2.7.1.11</ecNumber>
    </recommendedName>
    <alternativeName>
        <fullName evidence="15">Phosphohexokinase</fullName>
    </alternativeName>
</protein>
<evidence type="ECO:0000256" key="7">
    <source>
        <dbReference type="ARBA" id="ARBA00022679"/>
    </source>
</evidence>
<feature type="binding site" description="in other chain" evidence="15">
    <location>
        <begin position="255"/>
        <end position="258"/>
    </location>
    <ligand>
        <name>substrate</name>
        <note>ligand shared between dimeric partners</note>
    </ligand>
</feature>
<evidence type="ECO:0000256" key="12">
    <source>
        <dbReference type="ARBA" id="ARBA00022842"/>
    </source>
</evidence>
<feature type="binding site" evidence="15">
    <location>
        <position position="167"/>
    </location>
    <ligand>
        <name>substrate</name>
        <note>ligand shared between dimeric partners</note>
    </ligand>
</feature>
<dbReference type="EMBL" id="DXIE01000016">
    <property type="protein sequence ID" value="HIV61626.1"/>
    <property type="molecule type" value="Genomic_DNA"/>
</dbReference>
<evidence type="ECO:0000313" key="18">
    <source>
        <dbReference type="Proteomes" id="UP000886808"/>
    </source>
</evidence>
<dbReference type="InterPro" id="IPR015912">
    <property type="entry name" value="Phosphofructokinase_CS"/>
</dbReference>
<keyword evidence="11 15" id="KW-0067">ATP-binding</keyword>
<proteinExistence type="inferred from homology"/>
<evidence type="ECO:0000256" key="5">
    <source>
        <dbReference type="ARBA" id="ARBA00022490"/>
    </source>
</evidence>
<dbReference type="Gene3D" id="3.40.50.450">
    <property type="match status" value="1"/>
</dbReference>
<dbReference type="Proteomes" id="UP000886808">
    <property type="component" value="Unassembled WGS sequence"/>
</dbReference>
<comment type="caution">
    <text evidence="15">Lacks conserved residue(s) required for the propagation of feature annotation.</text>
</comment>
<evidence type="ECO:0000256" key="15">
    <source>
        <dbReference type="HAMAP-Rule" id="MF_00339"/>
    </source>
</evidence>
<accession>A0A9D1PGD6</accession>
<reference evidence="17" key="2">
    <citation type="submission" date="2021-04" db="EMBL/GenBank/DDBJ databases">
        <authorList>
            <person name="Gilroy R."/>
        </authorList>
    </citation>
    <scope>NUCLEOTIDE SEQUENCE</scope>
    <source>
        <strain evidence="17">CHK193-4272</strain>
    </source>
</reference>
<keyword evidence="9 15" id="KW-0547">Nucleotide-binding</keyword>
<dbReference type="InterPro" id="IPR000023">
    <property type="entry name" value="Phosphofructokinase_dom"/>
</dbReference>
<reference evidence="17" key="1">
    <citation type="journal article" date="2021" name="PeerJ">
        <title>Extensive microbial diversity within the chicken gut microbiome revealed by metagenomics and culture.</title>
        <authorList>
            <person name="Gilroy R."/>
            <person name="Ravi A."/>
            <person name="Getino M."/>
            <person name="Pursley I."/>
            <person name="Horton D.L."/>
            <person name="Alikhan N.F."/>
            <person name="Baker D."/>
            <person name="Gharbi K."/>
            <person name="Hall N."/>
            <person name="Watson M."/>
            <person name="Adriaenssens E.M."/>
            <person name="Foster-Nyarko E."/>
            <person name="Jarju S."/>
            <person name="Secka A."/>
            <person name="Antonio M."/>
            <person name="Oren A."/>
            <person name="Chaudhuri R.R."/>
            <person name="La Ragione R."/>
            <person name="Hildebrand F."/>
            <person name="Pallen M.J."/>
        </authorList>
    </citation>
    <scope>NUCLEOTIDE SEQUENCE</scope>
    <source>
        <strain evidence="17">CHK193-4272</strain>
    </source>
</reference>
<dbReference type="GO" id="GO:0070095">
    <property type="term" value="F:fructose-6-phosphate binding"/>
    <property type="evidence" value="ECO:0007669"/>
    <property type="project" value="TreeGrafter"/>
</dbReference>
<dbReference type="FunFam" id="3.40.50.460:FF:000002">
    <property type="entry name" value="ATP-dependent 6-phosphofructokinase"/>
    <property type="match status" value="1"/>
</dbReference>
<keyword evidence="8 15" id="KW-0479">Metal-binding</keyword>
<feature type="domain" description="Phosphofructokinase" evidence="16">
    <location>
        <begin position="8"/>
        <end position="281"/>
    </location>
</feature>
<evidence type="ECO:0000256" key="8">
    <source>
        <dbReference type="ARBA" id="ARBA00022723"/>
    </source>
</evidence>
<evidence type="ECO:0000256" key="14">
    <source>
        <dbReference type="ARBA" id="ARBA00048070"/>
    </source>
</evidence>
<keyword evidence="12 15" id="KW-0460">Magnesium</keyword>
<dbReference type="AlphaFoldDB" id="A0A9D1PGD6"/>
<dbReference type="GO" id="GO:0006002">
    <property type="term" value="P:fructose 6-phosphate metabolic process"/>
    <property type="evidence" value="ECO:0007669"/>
    <property type="project" value="UniProtKB-UniRule"/>
</dbReference>
<dbReference type="GO" id="GO:0030388">
    <property type="term" value="P:fructose 1,6-bisphosphate metabolic process"/>
    <property type="evidence" value="ECO:0007669"/>
    <property type="project" value="TreeGrafter"/>
</dbReference>
<dbReference type="PRINTS" id="PR00476">
    <property type="entry name" value="PHFRCTKINASE"/>
</dbReference>
<comment type="similarity">
    <text evidence="15">Belongs to the phosphofructokinase type A (PFKA) family. ATP-dependent PFK group I subfamily. Prokaryotic clade 'B1' sub-subfamily.</text>
</comment>
<dbReference type="GO" id="GO:0005524">
    <property type="term" value="F:ATP binding"/>
    <property type="evidence" value="ECO:0007669"/>
    <property type="project" value="UniProtKB-UniRule"/>
</dbReference>
<dbReference type="PANTHER" id="PTHR13697:SF4">
    <property type="entry name" value="ATP-DEPENDENT 6-PHOSPHOFRUCTOKINASE"/>
    <property type="match status" value="1"/>
</dbReference>
<feature type="binding site" description="in other chain" evidence="15">
    <location>
        <begin position="174"/>
        <end position="176"/>
    </location>
    <ligand>
        <name>substrate</name>
        <note>ligand shared between dimeric partners</note>
    </ligand>
</feature>
<dbReference type="SUPFAM" id="SSF53784">
    <property type="entry name" value="Phosphofructokinase"/>
    <property type="match status" value="1"/>
</dbReference>
<dbReference type="HAMAP" id="MF_00339">
    <property type="entry name" value="Phosphofructokinase_I_B1"/>
    <property type="match status" value="1"/>
</dbReference>
<sequence>MENKTIRRIGVLTSGGDAPGMNALIRAVVRTASAYDISVLGIRRGYSGLMNGDIMEMAARSVDGIIRKGGTMLYTARCLEMLTEEGLQKAADSCKYLGIDGLICCGGDGTFRGAQALSRKGVPCIGVPGTIDNDISCSDYTIGFDTACNTAIECIDKLRDTMQSHERCSVVEVMGRHAGHLALNVGCAVGATATLLPEREIDFETDVIEKMRIGRIKGRNHHIIIVAEGYGSAQEVADRIHESTGVDTRVTILGHIQRGGAPTSQDRVMATRMGYAAVKALIEGKTNRVIALEDNQIVDIDIEEGLSKKKDLNQCLFEAQQTVAI</sequence>
<comment type="catalytic activity">
    <reaction evidence="14 15">
        <text>beta-D-fructose 6-phosphate + ATP = beta-D-fructose 1,6-bisphosphate + ADP + H(+)</text>
        <dbReference type="Rhea" id="RHEA:16109"/>
        <dbReference type="ChEBI" id="CHEBI:15378"/>
        <dbReference type="ChEBI" id="CHEBI:30616"/>
        <dbReference type="ChEBI" id="CHEBI:32966"/>
        <dbReference type="ChEBI" id="CHEBI:57634"/>
        <dbReference type="ChEBI" id="CHEBI:456216"/>
        <dbReference type="EC" id="2.7.1.11"/>
    </reaction>
</comment>
<evidence type="ECO:0000256" key="2">
    <source>
        <dbReference type="ARBA" id="ARBA00002659"/>
    </source>
</evidence>
<evidence type="ECO:0000256" key="4">
    <source>
        <dbReference type="ARBA" id="ARBA00004679"/>
    </source>
</evidence>
<evidence type="ECO:0000256" key="9">
    <source>
        <dbReference type="ARBA" id="ARBA00022741"/>
    </source>
</evidence>